<proteinExistence type="predicted"/>
<organism evidence="2 3">
    <name type="scientific">Exidia glandulosa HHB12029</name>
    <dbReference type="NCBI Taxonomy" id="1314781"/>
    <lineage>
        <taxon>Eukaryota</taxon>
        <taxon>Fungi</taxon>
        <taxon>Dikarya</taxon>
        <taxon>Basidiomycota</taxon>
        <taxon>Agaricomycotina</taxon>
        <taxon>Agaricomycetes</taxon>
        <taxon>Auriculariales</taxon>
        <taxon>Exidiaceae</taxon>
        <taxon>Exidia</taxon>
    </lineage>
</organism>
<protein>
    <submittedName>
        <fullName evidence="2">Uncharacterized protein</fullName>
    </submittedName>
</protein>
<reference evidence="2 3" key="1">
    <citation type="journal article" date="2016" name="Mol. Biol. Evol.">
        <title>Comparative Genomics of Early-Diverging Mushroom-Forming Fungi Provides Insights into the Origins of Lignocellulose Decay Capabilities.</title>
        <authorList>
            <person name="Nagy L.G."/>
            <person name="Riley R."/>
            <person name="Tritt A."/>
            <person name="Adam C."/>
            <person name="Daum C."/>
            <person name="Floudas D."/>
            <person name="Sun H."/>
            <person name="Yadav J.S."/>
            <person name="Pangilinan J."/>
            <person name="Larsson K.H."/>
            <person name="Matsuura K."/>
            <person name="Barry K."/>
            <person name="Labutti K."/>
            <person name="Kuo R."/>
            <person name="Ohm R.A."/>
            <person name="Bhattacharya S.S."/>
            <person name="Shirouzu T."/>
            <person name="Yoshinaga Y."/>
            <person name="Martin F.M."/>
            <person name="Grigoriev I.V."/>
            <person name="Hibbett D.S."/>
        </authorList>
    </citation>
    <scope>NUCLEOTIDE SEQUENCE [LARGE SCALE GENOMIC DNA]</scope>
    <source>
        <strain evidence="2 3">HHB12029</strain>
    </source>
</reference>
<feature type="region of interest" description="Disordered" evidence="1">
    <location>
        <begin position="87"/>
        <end position="140"/>
    </location>
</feature>
<gene>
    <name evidence="2" type="ORF">EXIGLDRAFT_724866</name>
</gene>
<evidence type="ECO:0000313" key="2">
    <source>
        <dbReference type="EMBL" id="KZV86320.1"/>
    </source>
</evidence>
<keyword evidence="3" id="KW-1185">Reference proteome</keyword>
<accession>A0A165E8K0</accession>
<dbReference type="AlphaFoldDB" id="A0A165E8K0"/>
<dbReference type="EMBL" id="KV426159">
    <property type="protein sequence ID" value="KZV86320.1"/>
    <property type="molecule type" value="Genomic_DNA"/>
</dbReference>
<dbReference type="Proteomes" id="UP000077266">
    <property type="component" value="Unassembled WGS sequence"/>
</dbReference>
<evidence type="ECO:0000313" key="3">
    <source>
        <dbReference type="Proteomes" id="UP000077266"/>
    </source>
</evidence>
<dbReference type="InParanoid" id="A0A165E8K0"/>
<evidence type="ECO:0000256" key="1">
    <source>
        <dbReference type="SAM" id="MobiDB-lite"/>
    </source>
</evidence>
<feature type="compositionally biased region" description="Basic and acidic residues" evidence="1">
    <location>
        <begin position="127"/>
        <end position="140"/>
    </location>
</feature>
<sequence>MHAAPVPNNNGYLKTNILPLEILSEPPATGTTSSCDKCHRVLSSRSFTYSRGERRRRSRVYQTCKVCYLLGERARLNGRTIHTVAARAGASTPFSAPLPQGNNLTRGDGAPHHDGSPAKPSTFTADARQDAGGDNRSTEF</sequence>
<name>A0A165E8K0_EXIGL</name>